<protein>
    <recommendedName>
        <fullName evidence="4">Probable glycine dehydrogenase (decarboxylating) subunit 1</fullName>
        <ecNumber evidence="4">1.4.4.2</ecNumber>
    </recommendedName>
    <alternativeName>
        <fullName evidence="4">Glycine cleavage system P-protein subunit 1</fullName>
    </alternativeName>
    <alternativeName>
        <fullName evidence="4">Glycine decarboxylase subunit 1</fullName>
    </alternativeName>
    <alternativeName>
        <fullName evidence="4">Glycine dehydrogenase (aminomethyl-transferring) subunit 1</fullName>
    </alternativeName>
</protein>
<evidence type="ECO:0000256" key="2">
    <source>
        <dbReference type="ARBA" id="ARBA00023002"/>
    </source>
</evidence>
<dbReference type="PANTHER" id="PTHR42806:SF1">
    <property type="entry name" value="GLYCINE DEHYDROGENASE (DECARBOXYLATING)"/>
    <property type="match status" value="1"/>
</dbReference>
<dbReference type="InterPro" id="IPR049315">
    <property type="entry name" value="GDC-P_N"/>
</dbReference>
<dbReference type="InterPro" id="IPR015424">
    <property type="entry name" value="PyrdxlP-dep_Trfase"/>
</dbReference>
<dbReference type="PIRSF" id="PIRSF006815">
    <property type="entry name" value="GcvPA"/>
    <property type="match status" value="1"/>
</dbReference>
<comment type="catalytic activity">
    <reaction evidence="3 4">
        <text>N(6)-[(R)-lipoyl]-L-lysyl-[glycine-cleavage complex H protein] + glycine + H(+) = N(6)-[(R)-S(8)-aminomethyldihydrolipoyl]-L-lysyl-[glycine-cleavage complex H protein] + CO2</text>
        <dbReference type="Rhea" id="RHEA:24304"/>
        <dbReference type="Rhea" id="RHEA-COMP:10494"/>
        <dbReference type="Rhea" id="RHEA-COMP:10495"/>
        <dbReference type="ChEBI" id="CHEBI:15378"/>
        <dbReference type="ChEBI" id="CHEBI:16526"/>
        <dbReference type="ChEBI" id="CHEBI:57305"/>
        <dbReference type="ChEBI" id="CHEBI:83099"/>
        <dbReference type="ChEBI" id="CHEBI:83143"/>
        <dbReference type="EC" id="1.4.4.2"/>
    </reaction>
</comment>
<dbReference type="AlphaFoldDB" id="A0A165HKX5"/>
<dbReference type="Gene3D" id="3.90.1150.10">
    <property type="entry name" value="Aspartate Aminotransferase, domain 1"/>
    <property type="match status" value="1"/>
</dbReference>
<dbReference type="InterPro" id="IPR015421">
    <property type="entry name" value="PyrdxlP-dep_Trfase_major"/>
</dbReference>
<dbReference type="GO" id="GO:0019464">
    <property type="term" value="P:glycine decarboxylation via glycine cleavage system"/>
    <property type="evidence" value="ECO:0007669"/>
    <property type="project" value="UniProtKB-UniRule"/>
</dbReference>
<dbReference type="PANTHER" id="PTHR42806">
    <property type="entry name" value="GLYCINE CLEAVAGE SYSTEM P-PROTEIN"/>
    <property type="match status" value="1"/>
</dbReference>
<dbReference type="NCBIfam" id="NF001696">
    <property type="entry name" value="PRK00451.1"/>
    <property type="match status" value="1"/>
</dbReference>
<comment type="caution">
    <text evidence="6">The sequence shown here is derived from an EMBL/GenBank/DDBJ whole genome shotgun (WGS) entry which is preliminary data.</text>
</comment>
<dbReference type="RefSeq" id="WP_063178909.1">
    <property type="nucleotide sequence ID" value="NZ_LQNT01000001.1"/>
</dbReference>
<dbReference type="InterPro" id="IPR020581">
    <property type="entry name" value="GDC_P"/>
</dbReference>
<feature type="domain" description="Glycine cleavage system P-protein N-terminal" evidence="5">
    <location>
        <begin position="3"/>
        <end position="442"/>
    </location>
</feature>
<evidence type="ECO:0000313" key="6">
    <source>
        <dbReference type="EMBL" id="KZE40364.1"/>
    </source>
</evidence>
<accession>A0A165HKX5</accession>
<dbReference type="EMBL" id="LQNT01000001">
    <property type="protein sequence ID" value="KZE40364.1"/>
    <property type="molecule type" value="Genomic_DNA"/>
</dbReference>
<reference evidence="6 7" key="1">
    <citation type="submission" date="2016-01" db="EMBL/GenBank/DDBJ databases">
        <title>Whole genome sequencing of Bhargavaea cecembensis T14.</title>
        <authorList>
            <person name="Hong K.W."/>
        </authorList>
    </citation>
    <scope>NUCLEOTIDE SEQUENCE [LARGE SCALE GENOMIC DNA]</scope>
    <source>
        <strain evidence="6 7">T14</strain>
    </source>
</reference>
<dbReference type="InterPro" id="IPR023010">
    <property type="entry name" value="GcvPA"/>
</dbReference>
<evidence type="ECO:0000256" key="4">
    <source>
        <dbReference type="HAMAP-Rule" id="MF_00712"/>
    </source>
</evidence>
<dbReference type="SUPFAM" id="SSF53383">
    <property type="entry name" value="PLP-dependent transferases"/>
    <property type="match status" value="1"/>
</dbReference>
<dbReference type="HAMAP" id="MF_00712">
    <property type="entry name" value="GcvPA"/>
    <property type="match status" value="1"/>
</dbReference>
<dbReference type="Gene3D" id="3.40.640.10">
    <property type="entry name" value="Type I PLP-dependent aspartate aminotransferase-like (Major domain)"/>
    <property type="match status" value="1"/>
</dbReference>
<comment type="subunit">
    <text evidence="4">The glycine cleavage system is composed of four proteins: P, T, L and H. In this organism, the P 'protein' is a heterodimer of two subunits.</text>
</comment>
<evidence type="ECO:0000313" key="7">
    <source>
        <dbReference type="Proteomes" id="UP000076490"/>
    </source>
</evidence>
<dbReference type="OrthoDB" id="9771867at2"/>
<evidence type="ECO:0000259" key="5">
    <source>
        <dbReference type="Pfam" id="PF02347"/>
    </source>
</evidence>
<organism evidence="6 7">
    <name type="scientific">Bhargavaea cecembensis</name>
    <dbReference type="NCBI Taxonomy" id="394098"/>
    <lineage>
        <taxon>Bacteria</taxon>
        <taxon>Bacillati</taxon>
        <taxon>Bacillota</taxon>
        <taxon>Bacilli</taxon>
        <taxon>Bacillales</taxon>
        <taxon>Caryophanaceae</taxon>
        <taxon>Bhargavaea</taxon>
    </lineage>
</organism>
<dbReference type="CDD" id="cd00613">
    <property type="entry name" value="GDC-P"/>
    <property type="match status" value="1"/>
</dbReference>
<evidence type="ECO:0000256" key="3">
    <source>
        <dbReference type="ARBA" id="ARBA00049026"/>
    </source>
</evidence>
<dbReference type="EC" id="1.4.4.2" evidence="4"/>
<gene>
    <name evidence="4" type="primary">gcvPA</name>
    <name evidence="6" type="ORF">AV656_02315</name>
</gene>
<sequence>MKHRYLPMTESDKKQMLDTIGVESIDELFSDIPEKVRFDRQYDLKPMLSETDLLKELSGLAGQNADTNSHASFLGAGVYDHYKPVIVDHVISRSEFYTAYTPYQPEFSQGELQAIFEFQSMICELTGMDIANSSMYDGGTSLAEAGMLAAGHTRRKKLLISEAVHPEYRDVVKTYALGQSIDVLEIPLKDGQTDYDALRSMIDGDTAGVMVQYPNFFGQVENIREAADIAHENKSLFIVSSNPLALAVLTPPGKLGADITVGDAQPFGIPEAFGGPHCGYFAVTKKLMRKVPGRLVGETNDEEGRRGYVLTLQAREQHIRRDKATSNICSNQALNALAASVAMSALGKQGVREMAMQNISKTQYAIRAFKEAGYEVLFGGPSFNEFVVKCKEPVADLNGRLLDAGIIGGYHLGLTYPELEGHMLIAVTEQRTKEEIDALVQEMEAIHA</sequence>
<name>A0A165HKX5_9BACL</name>
<comment type="similarity">
    <text evidence="4">Belongs to the GcvP family. N-terminal subunit subfamily.</text>
</comment>
<dbReference type="GO" id="GO:0009116">
    <property type="term" value="P:nucleoside metabolic process"/>
    <property type="evidence" value="ECO:0007669"/>
    <property type="project" value="InterPro"/>
</dbReference>
<dbReference type="GO" id="GO:0004375">
    <property type="term" value="F:glycine dehydrogenase (decarboxylating) activity"/>
    <property type="evidence" value="ECO:0007669"/>
    <property type="project" value="UniProtKB-EC"/>
</dbReference>
<keyword evidence="2 4" id="KW-0560">Oxidoreductase</keyword>
<dbReference type="Proteomes" id="UP000076490">
    <property type="component" value="Unassembled WGS sequence"/>
</dbReference>
<comment type="function">
    <text evidence="1 4">The glycine cleavage system catalyzes the degradation of glycine. The P protein binds the alpha-amino group of glycine through its pyridoxal phosphate cofactor; CO(2) is released and the remaining methylamine moiety is then transferred to the lipoamide cofactor of the H protein.</text>
</comment>
<proteinExistence type="inferred from homology"/>
<dbReference type="InterPro" id="IPR015422">
    <property type="entry name" value="PyrdxlP-dep_Trfase_small"/>
</dbReference>
<evidence type="ECO:0000256" key="1">
    <source>
        <dbReference type="ARBA" id="ARBA00003788"/>
    </source>
</evidence>
<dbReference type="Pfam" id="PF02347">
    <property type="entry name" value="GDC-P"/>
    <property type="match status" value="1"/>
</dbReference>
<dbReference type="FunFam" id="3.40.640.10:FF:000113">
    <property type="entry name" value="Probable glycine dehydrogenase (decarboxylating) subunit 1"/>
    <property type="match status" value="1"/>
</dbReference>